<keyword evidence="2" id="KW-0813">Transport</keyword>
<feature type="transmembrane region" description="Helical" evidence="7">
    <location>
        <begin position="291"/>
        <end position="308"/>
    </location>
</feature>
<evidence type="ECO:0000256" key="6">
    <source>
        <dbReference type="ARBA" id="ARBA00023136"/>
    </source>
</evidence>
<reference evidence="9" key="1">
    <citation type="submission" date="2023-02" db="EMBL/GenBank/DDBJ databases">
        <title>Nocardiopsis ansamitocini NBRC 112285.</title>
        <authorList>
            <person name="Ichikawa N."/>
            <person name="Sato H."/>
            <person name="Tonouchi N."/>
        </authorList>
    </citation>
    <scope>NUCLEOTIDE SEQUENCE</scope>
    <source>
        <strain evidence="9">NBRC 112285</strain>
    </source>
</reference>
<feature type="transmembrane region" description="Helical" evidence="7">
    <location>
        <begin position="227"/>
        <end position="248"/>
    </location>
</feature>
<dbReference type="PANTHER" id="PTHR23513">
    <property type="entry name" value="INTEGRAL MEMBRANE EFFLUX PROTEIN-RELATED"/>
    <property type="match status" value="1"/>
</dbReference>
<keyword evidence="3" id="KW-1003">Cell membrane</keyword>
<accession>A0A9W6UHI6</accession>
<proteinExistence type="predicted"/>
<dbReference type="InterPro" id="IPR020846">
    <property type="entry name" value="MFS_dom"/>
</dbReference>
<evidence type="ECO:0000256" key="3">
    <source>
        <dbReference type="ARBA" id="ARBA00022475"/>
    </source>
</evidence>
<comment type="caution">
    <text evidence="9">The sequence shown here is derived from an EMBL/GenBank/DDBJ whole genome shotgun (WGS) entry which is preliminary data.</text>
</comment>
<dbReference type="GO" id="GO:0022857">
    <property type="term" value="F:transmembrane transporter activity"/>
    <property type="evidence" value="ECO:0007669"/>
    <property type="project" value="InterPro"/>
</dbReference>
<dbReference type="Gene3D" id="1.20.1250.20">
    <property type="entry name" value="MFS general substrate transporter like domains"/>
    <property type="match status" value="1"/>
</dbReference>
<protein>
    <submittedName>
        <fullName evidence="9">MFS transporter</fullName>
    </submittedName>
</protein>
<organism evidence="9 10">
    <name type="scientific">Nocardiopsis ansamitocini</name>
    <dbReference type="NCBI Taxonomy" id="1670832"/>
    <lineage>
        <taxon>Bacteria</taxon>
        <taxon>Bacillati</taxon>
        <taxon>Actinomycetota</taxon>
        <taxon>Actinomycetes</taxon>
        <taxon>Streptosporangiales</taxon>
        <taxon>Nocardiopsidaceae</taxon>
        <taxon>Nocardiopsis</taxon>
    </lineage>
</organism>
<keyword evidence="4 7" id="KW-0812">Transmembrane</keyword>
<dbReference type="PROSITE" id="PS50850">
    <property type="entry name" value="MFS"/>
    <property type="match status" value="1"/>
</dbReference>
<comment type="subcellular location">
    <subcellularLocation>
        <location evidence="1">Cell inner membrane</location>
        <topology evidence="1">Multi-pass membrane protein</topology>
    </subcellularLocation>
</comment>
<dbReference type="InterPro" id="IPR010290">
    <property type="entry name" value="TM_effector"/>
</dbReference>
<dbReference type="Pfam" id="PF05977">
    <property type="entry name" value="MFS_3"/>
    <property type="match status" value="1"/>
</dbReference>
<feature type="transmembrane region" description="Helical" evidence="7">
    <location>
        <begin position="21"/>
        <end position="40"/>
    </location>
</feature>
<feature type="domain" description="Major facilitator superfamily (MFS) profile" evidence="8">
    <location>
        <begin position="18"/>
        <end position="405"/>
    </location>
</feature>
<evidence type="ECO:0000256" key="4">
    <source>
        <dbReference type="ARBA" id="ARBA00022692"/>
    </source>
</evidence>
<evidence type="ECO:0000259" key="8">
    <source>
        <dbReference type="PROSITE" id="PS50850"/>
    </source>
</evidence>
<feature type="transmembrane region" description="Helical" evidence="7">
    <location>
        <begin position="111"/>
        <end position="136"/>
    </location>
</feature>
<evidence type="ECO:0000313" key="9">
    <source>
        <dbReference type="EMBL" id="GLU48916.1"/>
    </source>
</evidence>
<dbReference type="EMBL" id="BSQG01000005">
    <property type="protein sequence ID" value="GLU48916.1"/>
    <property type="molecule type" value="Genomic_DNA"/>
</dbReference>
<name>A0A9W6UHI6_9ACTN</name>
<feature type="transmembrane region" description="Helical" evidence="7">
    <location>
        <begin position="52"/>
        <end position="74"/>
    </location>
</feature>
<sequence length="423" mass="42180">MKLADFVIDLSPLRSSPAFRAVFTARVVSLFGIGFTMVALPLQVYDATRSSLLVATVSATAGASVLAGTLIGGLLADRVDRRRLIITGRAAATLAFAGLALNSALPDQPALAAIYACAVLNGVVGTFSAVGLQASAPALVGRDKLPAAGALIALSSEVGMVAAPALGGIIIAAWGFTANYTVTAVASALTTLLVLRLPALHPQGAVARQSVVAAIGEGLGFAVRHRVVGPLLLLGFVQLLFAAPQVLIPEFTDKVLDGDATTAALLYTAPAVGALLGSLTSGWTGRVDRAGAVVGGAVLMCGGAVLCLGASPTLLPACGALVLLGLAEVVEEILRYSLLQSQTPDALRGRVNSVWTAQSTLGASAGALTLGAIAPFVGPAAAVMAGGVLTIALGGAVLAAFPSLRAARMADPADEADSAPQPT</sequence>
<dbReference type="CDD" id="cd06173">
    <property type="entry name" value="MFS_MefA_like"/>
    <property type="match status" value="1"/>
</dbReference>
<keyword evidence="6 7" id="KW-0472">Membrane</keyword>
<evidence type="ECO:0000256" key="7">
    <source>
        <dbReference type="SAM" id="Phobius"/>
    </source>
</evidence>
<dbReference type="InterPro" id="IPR036259">
    <property type="entry name" value="MFS_trans_sf"/>
</dbReference>
<dbReference type="NCBIfam" id="NF007792">
    <property type="entry name" value="PRK10489.1"/>
    <property type="match status" value="1"/>
</dbReference>
<feature type="transmembrane region" description="Helical" evidence="7">
    <location>
        <begin position="260"/>
        <end position="279"/>
    </location>
</feature>
<evidence type="ECO:0000256" key="1">
    <source>
        <dbReference type="ARBA" id="ARBA00004429"/>
    </source>
</evidence>
<feature type="transmembrane region" description="Helical" evidence="7">
    <location>
        <begin position="180"/>
        <end position="199"/>
    </location>
</feature>
<evidence type="ECO:0000256" key="5">
    <source>
        <dbReference type="ARBA" id="ARBA00022989"/>
    </source>
</evidence>
<keyword evidence="10" id="KW-1185">Reference proteome</keyword>
<feature type="transmembrane region" description="Helical" evidence="7">
    <location>
        <begin position="148"/>
        <end position="174"/>
    </location>
</feature>
<evidence type="ECO:0000313" key="10">
    <source>
        <dbReference type="Proteomes" id="UP001165092"/>
    </source>
</evidence>
<dbReference type="PANTHER" id="PTHR23513:SF9">
    <property type="entry name" value="ENTEROBACTIN EXPORTER ENTS"/>
    <property type="match status" value="1"/>
</dbReference>
<gene>
    <name evidence="9" type="ORF">Nans01_32670</name>
</gene>
<dbReference type="AlphaFoldDB" id="A0A9W6UHI6"/>
<keyword evidence="5 7" id="KW-1133">Transmembrane helix</keyword>
<dbReference type="RefSeq" id="WP_285760378.1">
    <property type="nucleotide sequence ID" value="NZ_BSQG01000005.1"/>
</dbReference>
<dbReference type="SUPFAM" id="SSF103473">
    <property type="entry name" value="MFS general substrate transporter"/>
    <property type="match status" value="1"/>
</dbReference>
<evidence type="ECO:0000256" key="2">
    <source>
        <dbReference type="ARBA" id="ARBA00022448"/>
    </source>
</evidence>
<feature type="transmembrane region" description="Helical" evidence="7">
    <location>
        <begin position="380"/>
        <end position="401"/>
    </location>
</feature>
<dbReference type="GO" id="GO:0005886">
    <property type="term" value="C:plasma membrane"/>
    <property type="evidence" value="ECO:0007669"/>
    <property type="project" value="UniProtKB-SubCell"/>
</dbReference>
<dbReference type="Proteomes" id="UP001165092">
    <property type="component" value="Unassembled WGS sequence"/>
</dbReference>
<feature type="transmembrane region" description="Helical" evidence="7">
    <location>
        <begin position="86"/>
        <end position="105"/>
    </location>
</feature>